<dbReference type="Proteomes" id="UP000516314">
    <property type="component" value="Chromosome 5"/>
</dbReference>
<dbReference type="PANTHER" id="PTHR47592:SF27">
    <property type="entry name" value="OS08G0421700 PROTEIN"/>
    <property type="match status" value="1"/>
</dbReference>
<dbReference type="EMBL" id="LR881470">
    <property type="protein sequence ID" value="CAD5333119.1"/>
    <property type="molecule type" value="Genomic_DNA"/>
</dbReference>
<sequence>MTDINTNSKIVGNTIVVETPDEVALHLAKELEKTQITDSGMDNVRRNLFANGSTNTTIPSSASQGMMPDLFDGKSGFKTWQEKMRYYLVSINMERYLTEDPPIVPQGTTYVYTVGGMDTWAQGDYCCKGLILNRLVNDLFDLYSKAKSSKTLWLTLENKYKTDESGMQRFSTAKFLNFKMVDSKPIMEQVEALQRISQEIELEGMSICNVFKTNCLIEKLPPGWLDFKNYLNFKRKAMTFDDLVRRLMIEGNNHGAHAGAQNQGHDVNVAEHKAKLKGKGKGFSIPQKNLKVSSTANFKKSNPERNGH</sequence>
<dbReference type="AlphaFoldDB" id="A0A7G2FFA0"/>
<accession>A0A7G2FFA0</accession>
<protein>
    <submittedName>
        <fullName evidence="2">(thale cress) hypothetical protein</fullName>
    </submittedName>
</protein>
<evidence type="ECO:0000313" key="2">
    <source>
        <dbReference type="EMBL" id="CAD5333119.1"/>
    </source>
</evidence>
<evidence type="ECO:0000313" key="3">
    <source>
        <dbReference type="Proteomes" id="UP000516314"/>
    </source>
</evidence>
<dbReference type="Pfam" id="PF14223">
    <property type="entry name" value="Retrotran_gag_2"/>
    <property type="match status" value="1"/>
</dbReference>
<evidence type="ECO:0000256" key="1">
    <source>
        <dbReference type="SAM" id="MobiDB-lite"/>
    </source>
</evidence>
<feature type="compositionally biased region" description="Polar residues" evidence="1">
    <location>
        <begin position="286"/>
        <end position="300"/>
    </location>
</feature>
<gene>
    <name evidence="2" type="ORF">AT9943_LOCUS20494</name>
</gene>
<feature type="region of interest" description="Disordered" evidence="1">
    <location>
        <begin position="278"/>
        <end position="308"/>
    </location>
</feature>
<reference evidence="2 3" key="1">
    <citation type="submission" date="2020-09" db="EMBL/GenBank/DDBJ databases">
        <authorList>
            <person name="Ashkenazy H."/>
        </authorList>
    </citation>
    <scope>NUCLEOTIDE SEQUENCE [LARGE SCALE GENOMIC DNA]</scope>
    <source>
        <strain evidence="3">cv. Cdm-0</strain>
    </source>
</reference>
<proteinExistence type="predicted"/>
<dbReference type="PANTHER" id="PTHR47592">
    <property type="entry name" value="PBF68 PROTEIN"/>
    <property type="match status" value="1"/>
</dbReference>
<name>A0A7G2FFA0_ARATH</name>
<organism evidence="2 3">
    <name type="scientific">Arabidopsis thaliana</name>
    <name type="common">Mouse-ear cress</name>
    <dbReference type="NCBI Taxonomy" id="3702"/>
    <lineage>
        <taxon>Eukaryota</taxon>
        <taxon>Viridiplantae</taxon>
        <taxon>Streptophyta</taxon>
        <taxon>Embryophyta</taxon>
        <taxon>Tracheophyta</taxon>
        <taxon>Spermatophyta</taxon>
        <taxon>Magnoliopsida</taxon>
        <taxon>eudicotyledons</taxon>
        <taxon>Gunneridae</taxon>
        <taxon>Pentapetalae</taxon>
        <taxon>rosids</taxon>
        <taxon>malvids</taxon>
        <taxon>Brassicales</taxon>
        <taxon>Brassicaceae</taxon>
        <taxon>Camelineae</taxon>
        <taxon>Arabidopsis</taxon>
    </lineage>
</organism>